<evidence type="ECO:0000313" key="2">
    <source>
        <dbReference type="EMBL" id="VEL36299.1"/>
    </source>
</evidence>
<evidence type="ECO:0000256" key="1">
    <source>
        <dbReference type="SAM" id="MobiDB-lite"/>
    </source>
</evidence>
<name>A0A3S5B7T2_9PLAT</name>
<proteinExistence type="predicted"/>
<protein>
    <submittedName>
        <fullName evidence="2">Uncharacterized protein</fullName>
    </submittedName>
</protein>
<accession>A0A3S5B7T2</accession>
<keyword evidence="3" id="KW-1185">Reference proteome</keyword>
<evidence type="ECO:0000313" key="3">
    <source>
        <dbReference type="Proteomes" id="UP000784294"/>
    </source>
</evidence>
<gene>
    <name evidence="2" type="ORF">PXEA_LOCUS29739</name>
</gene>
<feature type="region of interest" description="Disordered" evidence="1">
    <location>
        <begin position="170"/>
        <end position="190"/>
    </location>
</feature>
<organism evidence="2 3">
    <name type="scientific">Protopolystoma xenopodis</name>
    <dbReference type="NCBI Taxonomy" id="117903"/>
    <lineage>
        <taxon>Eukaryota</taxon>
        <taxon>Metazoa</taxon>
        <taxon>Spiralia</taxon>
        <taxon>Lophotrochozoa</taxon>
        <taxon>Platyhelminthes</taxon>
        <taxon>Monogenea</taxon>
        <taxon>Polyopisthocotylea</taxon>
        <taxon>Polystomatidea</taxon>
        <taxon>Polystomatidae</taxon>
        <taxon>Protopolystoma</taxon>
    </lineage>
</organism>
<comment type="caution">
    <text evidence="2">The sequence shown here is derived from an EMBL/GenBank/DDBJ whole genome shotgun (WGS) entry which is preliminary data.</text>
</comment>
<dbReference type="AlphaFoldDB" id="A0A3S5B7T2"/>
<dbReference type="Proteomes" id="UP000784294">
    <property type="component" value="Unassembled WGS sequence"/>
</dbReference>
<reference evidence="2" key="1">
    <citation type="submission" date="2018-11" db="EMBL/GenBank/DDBJ databases">
        <authorList>
            <consortium name="Pathogen Informatics"/>
        </authorList>
    </citation>
    <scope>NUCLEOTIDE SEQUENCE</scope>
</reference>
<sequence>MPATSELPFVPPNSSTRSSSPSFFASSSSSSSFFSCAPGLLRAGLTDGLHGWSEIGLSGLARADAASVLTTTGSSATTTAATSTDDVARLVSRNGPVNGLGVEPDAEKLGPLTGGFRCRLSGSASFGTGQQLASQLGTRRMENWGYRHGMKDDLAFNSISQELLAGLGSTSGLQGPQSARLSASTDTSFRQRGLLKSRNIQLGSSDFRNPDDVMSIESSLKAASSVTNPSR</sequence>
<feature type="region of interest" description="Disordered" evidence="1">
    <location>
        <begin position="1"/>
        <end position="21"/>
    </location>
</feature>
<dbReference type="EMBL" id="CAAALY010251887">
    <property type="protein sequence ID" value="VEL36299.1"/>
    <property type="molecule type" value="Genomic_DNA"/>
</dbReference>